<evidence type="ECO:0000259" key="1">
    <source>
        <dbReference type="PROSITE" id="PS51186"/>
    </source>
</evidence>
<evidence type="ECO:0000313" key="3">
    <source>
        <dbReference type="Proteomes" id="UP000643403"/>
    </source>
</evidence>
<keyword evidence="3" id="KW-1185">Reference proteome</keyword>
<dbReference type="CDD" id="cd04301">
    <property type="entry name" value="NAT_SF"/>
    <property type="match status" value="1"/>
</dbReference>
<comment type="caution">
    <text evidence="2">The sequence shown here is derived from an EMBL/GenBank/DDBJ whole genome shotgun (WGS) entry which is preliminary data.</text>
</comment>
<dbReference type="RefSeq" id="WP_229790645.1">
    <property type="nucleotide sequence ID" value="NZ_BMXY01000001.1"/>
</dbReference>
<dbReference type="PANTHER" id="PTHR43072:SF8">
    <property type="entry name" value="ACYLTRANSFERASE FABY-RELATED"/>
    <property type="match status" value="1"/>
</dbReference>
<dbReference type="Pfam" id="PF00583">
    <property type="entry name" value="Acetyltransf_1"/>
    <property type="match status" value="1"/>
</dbReference>
<dbReference type="Proteomes" id="UP000643403">
    <property type="component" value="Unassembled WGS sequence"/>
</dbReference>
<evidence type="ECO:0000313" key="2">
    <source>
        <dbReference type="EMBL" id="GGZ56231.1"/>
    </source>
</evidence>
<gene>
    <name evidence="2" type="primary">pat</name>
    <name evidence="2" type="ORF">GCM10008101_07060</name>
</gene>
<name>A0ABQ3BY68_9GAMM</name>
<proteinExistence type="predicted"/>
<dbReference type="PROSITE" id="PS51186">
    <property type="entry name" value="GNAT"/>
    <property type="match status" value="1"/>
</dbReference>
<sequence length="181" mass="19954">MSPRIRPATVADLAAIRRIYAREVEHGTSSYEWTVPDADEMARRWQAIVDAGYPYLAAEFDGHVAGYAYASAYRAREGYRWAVEDSVYVDADSQGRGIGRALLSALISRCEALGYRCMVAVIGDATNAASIALHERLGFRVAGRFPALGRKHERWLENVQMLRPLGPADADSSDPPLPARD</sequence>
<organism evidence="2 3">
    <name type="scientific">Cognatilysobacter xinjiangensis</name>
    <dbReference type="NCBI Taxonomy" id="546892"/>
    <lineage>
        <taxon>Bacteria</taxon>
        <taxon>Pseudomonadati</taxon>
        <taxon>Pseudomonadota</taxon>
        <taxon>Gammaproteobacteria</taxon>
        <taxon>Lysobacterales</taxon>
        <taxon>Lysobacteraceae</taxon>
        <taxon>Cognatilysobacter</taxon>
    </lineage>
</organism>
<feature type="domain" description="N-acetyltransferase" evidence="1">
    <location>
        <begin position="3"/>
        <end position="166"/>
    </location>
</feature>
<dbReference type="PANTHER" id="PTHR43072">
    <property type="entry name" value="N-ACETYLTRANSFERASE"/>
    <property type="match status" value="1"/>
</dbReference>
<dbReference type="InterPro" id="IPR000182">
    <property type="entry name" value="GNAT_dom"/>
</dbReference>
<dbReference type="InterPro" id="IPR016181">
    <property type="entry name" value="Acyl_CoA_acyltransferase"/>
</dbReference>
<reference evidence="3" key="1">
    <citation type="journal article" date="2019" name="Int. J. Syst. Evol. Microbiol.">
        <title>The Global Catalogue of Microorganisms (GCM) 10K type strain sequencing project: providing services to taxonomists for standard genome sequencing and annotation.</title>
        <authorList>
            <consortium name="The Broad Institute Genomics Platform"/>
            <consortium name="The Broad Institute Genome Sequencing Center for Infectious Disease"/>
            <person name="Wu L."/>
            <person name="Ma J."/>
        </authorList>
    </citation>
    <scope>NUCLEOTIDE SEQUENCE [LARGE SCALE GENOMIC DNA]</scope>
    <source>
        <strain evidence="3">KCTC 22558</strain>
    </source>
</reference>
<dbReference type="EMBL" id="BMXY01000001">
    <property type="protein sequence ID" value="GGZ56231.1"/>
    <property type="molecule type" value="Genomic_DNA"/>
</dbReference>
<protein>
    <submittedName>
        <fullName evidence="2">Phosphinothricin N-acetyltransferase</fullName>
    </submittedName>
</protein>
<dbReference type="Gene3D" id="3.40.630.30">
    <property type="match status" value="1"/>
</dbReference>
<accession>A0ABQ3BY68</accession>
<dbReference type="SUPFAM" id="SSF55729">
    <property type="entry name" value="Acyl-CoA N-acyltransferases (Nat)"/>
    <property type="match status" value="1"/>
</dbReference>